<dbReference type="AlphaFoldDB" id="A0A9X4KKN0"/>
<evidence type="ECO:0000256" key="4">
    <source>
        <dbReference type="ARBA" id="ARBA00022475"/>
    </source>
</evidence>
<dbReference type="Proteomes" id="UP001153387">
    <property type="component" value="Unassembled WGS sequence"/>
</dbReference>
<feature type="transmembrane region" description="Helical" evidence="8">
    <location>
        <begin position="209"/>
        <end position="228"/>
    </location>
</feature>
<keyword evidence="4" id="KW-1003">Cell membrane</keyword>
<dbReference type="PANTHER" id="PTHR42718">
    <property type="entry name" value="MAJOR FACILITATOR SUPERFAMILY MULTIDRUG TRANSPORTER MFSC"/>
    <property type="match status" value="1"/>
</dbReference>
<feature type="transmembrane region" description="Helical" evidence="8">
    <location>
        <begin position="21"/>
        <end position="42"/>
    </location>
</feature>
<proteinExistence type="inferred from homology"/>
<dbReference type="RefSeq" id="WP_277567800.1">
    <property type="nucleotide sequence ID" value="NZ_JAPDHZ010000006.1"/>
</dbReference>
<dbReference type="InterPro" id="IPR036259">
    <property type="entry name" value="MFS_trans_sf"/>
</dbReference>
<evidence type="ECO:0000256" key="3">
    <source>
        <dbReference type="ARBA" id="ARBA00022448"/>
    </source>
</evidence>
<feature type="transmembrane region" description="Helical" evidence="8">
    <location>
        <begin position="337"/>
        <end position="358"/>
    </location>
</feature>
<feature type="transmembrane region" description="Helical" evidence="8">
    <location>
        <begin position="313"/>
        <end position="330"/>
    </location>
</feature>
<dbReference type="SUPFAM" id="SSF103473">
    <property type="entry name" value="MFS general substrate transporter"/>
    <property type="match status" value="1"/>
</dbReference>
<protein>
    <submittedName>
        <fullName evidence="10">DHA2 family efflux MFS transporter permease subunit</fullName>
    </submittedName>
</protein>
<gene>
    <name evidence="10" type="ORF">OMP38_26775</name>
</gene>
<feature type="transmembrane region" description="Helical" evidence="8">
    <location>
        <begin position="240"/>
        <end position="257"/>
    </location>
</feature>
<keyword evidence="6 8" id="KW-1133">Transmembrane helix</keyword>
<dbReference type="Pfam" id="PF07690">
    <property type="entry name" value="MFS_1"/>
    <property type="match status" value="1"/>
</dbReference>
<dbReference type="EMBL" id="JAPDHZ010000006">
    <property type="protein sequence ID" value="MDG0794024.1"/>
    <property type="molecule type" value="Genomic_DNA"/>
</dbReference>
<sequence length="493" mass="52408">MSNHSNAGAVAGEAPFSIKAIIGPLMAIVVGMIMVILDSTVMNIAMPTLIKDFGSSVNTMQWSITAYTLALSAVIPLAGWLTDRFGAKQIFLITIFLFTAGSLLCSFATTPEELIVYRILQGIGGGMVQPIGMAIIFKLAPPNKQGAVMGMLGIPMMLGPALGPVLGGYLLEYATWHWIFLINLPIGIIAILVGLRYLPRVERKTVPALDTWGMLLAPIAFAALSYAVSEGGKDWGSMNTIVSLSVGIVALLLFVIVEFRHKQPLLELRVFKSYDFSIGIVASWLSTMALFGSFLFVPMYMQQVFGYEPLKTGLMILPQVAMTGLFMPIGGKLFDKFGARGVTVVGIAFVAAGLFYLSQIQADSGAGFVITATMLMGVGMGLSMMPVNTHILKVAPRRLVGRVTPLTSAAQQVVVSFAVAGLASYLGTRTADHMAENKGDIPLSLVSAFGDTFFIAGCIAVAGAVLALLLRKPKVTEEGGAEDQVNAPVMMGH</sequence>
<evidence type="ECO:0000313" key="10">
    <source>
        <dbReference type="EMBL" id="MDG0794024.1"/>
    </source>
</evidence>
<feature type="transmembrane region" description="Helical" evidence="8">
    <location>
        <begin position="90"/>
        <end position="109"/>
    </location>
</feature>
<feature type="transmembrane region" description="Helical" evidence="8">
    <location>
        <begin position="62"/>
        <end position="81"/>
    </location>
</feature>
<evidence type="ECO:0000259" key="9">
    <source>
        <dbReference type="PROSITE" id="PS50850"/>
    </source>
</evidence>
<keyword evidence="5 8" id="KW-0812">Transmembrane</keyword>
<feature type="transmembrane region" description="Helical" evidence="8">
    <location>
        <begin position="278"/>
        <end position="301"/>
    </location>
</feature>
<evidence type="ECO:0000256" key="2">
    <source>
        <dbReference type="ARBA" id="ARBA00008537"/>
    </source>
</evidence>
<dbReference type="Gene3D" id="1.20.1250.20">
    <property type="entry name" value="MFS general substrate transporter like domains"/>
    <property type="match status" value="1"/>
</dbReference>
<evidence type="ECO:0000256" key="6">
    <source>
        <dbReference type="ARBA" id="ARBA00022989"/>
    </source>
</evidence>
<feature type="transmembrane region" description="Helical" evidence="8">
    <location>
        <begin position="406"/>
        <end position="426"/>
    </location>
</feature>
<evidence type="ECO:0000256" key="8">
    <source>
        <dbReference type="SAM" id="Phobius"/>
    </source>
</evidence>
<feature type="transmembrane region" description="Helical" evidence="8">
    <location>
        <begin position="176"/>
        <end position="197"/>
    </location>
</feature>
<keyword evidence="11" id="KW-1185">Reference proteome</keyword>
<reference evidence="10 11" key="1">
    <citation type="submission" date="2022-10" db="EMBL/GenBank/DDBJ databases">
        <title>Comparative genomic analysis of Cohnella hashimotonis sp. nov., isolated from the International Space Station.</title>
        <authorList>
            <person name="Simpson A."/>
            <person name="Venkateswaran K."/>
        </authorList>
    </citation>
    <scope>NUCLEOTIDE SEQUENCE [LARGE SCALE GENOMIC DNA]</scope>
    <source>
        <strain evidence="10 11">DSM 18997</strain>
    </source>
</reference>
<feature type="transmembrane region" description="Helical" evidence="8">
    <location>
        <begin position="446"/>
        <end position="470"/>
    </location>
</feature>
<dbReference type="NCBIfam" id="TIGR00711">
    <property type="entry name" value="efflux_EmrB"/>
    <property type="match status" value="1"/>
</dbReference>
<comment type="similarity">
    <text evidence="2">Belongs to the major facilitator superfamily. EmrB family.</text>
</comment>
<feature type="transmembrane region" description="Helical" evidence="8">
    <location>
        <begin position="149"/>
        <end position="170"/>
    </location>
</feature>
<dbReference type="CDD" id="cd17503">
    <property type="entry name" value="MFS_LmrB_MDR_like"/>
    <property type="match status" value="1"/>
</dbReference>
<dbReference type="InterPro" id="IPR004638">
    <property type="entry name" value="EmrB-like"/>
</dbReference>
<evidence type="ECO:0000256" key="7">
    <source>
        <dbReference type="ARBA" id="ARBA00023136"/>
    </source>
</evidence>
<feature type="transmembrane region" description="Helical" evidence="8">
    <location>
        <begin position="364"/>
        <end position="385"/>
    </location>
</feature>
<evidence type="ECO:0000313" key="11">
    <source>
        <dbReference type="Proteomes" id="UP001153387"/>
    </source>
</evidence>
<dbReference type="GO" id="GO:0022857">
    <property type="term" value="F:transmembrane transporter activity"/>
    <property type="evidence" value="ECO:0007669"/>
    <property type="project" value="InterPro"/>
</dbReference>
<accession>A0A9X4KKN0</accession>
<feature type="domain" description="Major facilitator superfamily (MFS) profile" evidence="9">
    <location>
        <begin position="24"/>
        <end position="475"/>
    </location>
</feature>
<evidence type="ECO:0000256" key="5">
    <source>
        <dbReference type="ARBA" id="ARBA00022692"/>
    </source>
</evidence>
<feature type="transmembrane region" description="Helical" evidence="8">
    <location>
        <begin position="115"/>
        <end position="137"/>
    </location>
</feature>
<keyword evidence="7 8" id="KW-0472">Membrane</keyword>
<dbReference type="GO" id="GO:0005886">
    <property type="term" value="C:plasma membrane"/>
    <property type="evidence" value="ECO:0007669"/>
    <property type="project" value="UniProtKB-SubCell"/>
</dbReference>
<dbReference type="InterPro" id="IPR020846">
    <property type="entry name" value="MFS_dom"/>
</dbReference>
<organism evidence="10 11">
    <name type="scientific">Cohnella ginsengisoli</name>
    <dbReference type="NCBI Taxonomy" id="425004"/>
    <lineage>
        <taxon>Bacteria</taxon>
        <taxon>Bacillati</taxon>
        <taxon>Bacillota</taxon>
        <taxon>Bacilli</taxon>
        <taxon>Bacillales</taxon>
        <taxon>Paenibacillaceae</taxon>
        <taxon>Cohnella</taxon>
    </lineage>
</organism>
<dbReference type="InterPro" id="IPR011701">
    <property type="entry name" value="MFS"/>
</dbReference>
<dbReference type="PANTHER" id="PTHR42718:SF9">
    <property type="entry name" value="MAJOR FACILITATOR SUPERFAMILY MULTIDRUG TRANSPORTER MFSC"/>
    <property type="match status" value="1"/>
</dbReference>
<dbReference type="Gene3D" id="1.20.1720.10">
    <property type="entry name" value="Multidrug resistance protein D"/>
    <property type="match status" value="1"/>
</dbReference>
<comment type="subcellular location">
    <subcellularLocation>
        <location evidence="1">Cell membrane</location>
        <topology evidence="1">Multi-pass membrane protein</topology>
    </subcellularLocation>
</comment>
<dbReference type="PROSITE" id="PS50850">
    <property type="entry name" value="MFS"/>
    <property type="match status" value="1"/>
</dbReference>
<name>A0A9X4KKN0_9BACL</name>
<keyword evidence="3" id="KW-0813">Transport</keyword>
<evidence type="ECO:0000256" key="1">
    <source>
        <dbReference type="ARBA" id="ARBA00004651"/>
    </source>
</evidence>
<dbReference type="PRINTS" id="PR01036">
    <property type="entry name" value="TCRTETB"/>
</dbReference>
<comment type="caution">
    <text evidence="10">The sequence shown here is derived from an EMBL/GenBank/DDBJ whole genome shotgun (WGS) entry which is preliminary data.</text>
</comment>